<gene>
    <name evidence="8" type="ORF">AALO17_27780</name>
</gene>
<evidence type="ECO:0000313" key="8">
    <source>
        <dbReference type="EMBL" id="AMK55912.1"/>
    </source>
</evidence>
<dbReference type="GeneID" id="78479238"/>
<evidence type="ECO:0000256" key="4">
    <source>
        <dbReference type="ARBA" id="ARBA00022679"/>
    </source>
</evidence>
<dbReference type="GO" id="GO:0016757">
    <property type="term" value="F:glycosyltransferase activity"/>
    <property type="evidence" value="ECO:0007669"/>
    <property type="project" value="InterPro"/>
</dbReference>
<dbReference type="PANTHER" id="PTHR37316:SF3">
    <property type="entry name" value="TEICHOIC ACID GLYCEROL-PHOSPHATE TRANSFERASE"/>
    <property type="match status" value="1"/>
</dbReference>
<keyword evidence="5" id="KW-0777">Teichoic acid biosynthesis</keyword>
<dbReference type="InterPro" id="IPR007554">
    <property type="entry name" value="Glycerophosphate_synth"/>
</dbReference>
<evidence type="ECO:0000256" key="6">
    <source>
        <dbReference type="ARBA" id="ARBA00023136"/>
    </source>
</evidence>
<keyword evidence="9" id="KW-1185">Reference proteome</keyword>
<dbReference type="InterPro" id="IPR043148">
    <property type="entry name" value="TagF_C"/>
</dbReference>
<dbReference type="Proteomes" id="UP000069771">
    <property type="component" value="Chromosome"/>
</dbReference>
<dbReference type="SUPFAM" id="SSF53756">
    <property type="entry name" value="UDP-Glycosyltransferase/glycogen phosphorylase"/>
    <property type="match status" value="2"/>
</dbReference>
<dbReference type="InterPro" id="IPR051612">
    <property type="entry name" value="Teichoic_Acid_Biosynth"/>
</dbReference>
<proteinExistence type="inferred from homology"/>
<dbReference type="Gene3D" id="3.40.50.12580">
    <property type="match status" value="1"/>
</dbReference>
<dbReference type="CDD" id="cd03811">
    <property type="entry name" value="GT4_GT28_WabH-like"/>
    <property type="match status" value="1"/>
</dbReference>
<dbReference type="RefSeq" id="WP_067559971.1">
    <property type="nucleotide sequence ID" value="NZ_CP011391.1"/>
</dbReference>
<dbReference type="Gene3D" id="3.40.50.11820">
    <property type="match status" value="1"/>
</dbReference>
<dbReference type="Pfam" id="PF04464">
    <property type="entry name" value="Glyphos_transf"/>
    <property type="match status" value="1"/>
</dbReference>
<keyword evidence="4" id="KW-0808">Transferase</keyword>
<dbReference type="InterPro" id="IPR043149">
    <property type="entry name" value="TagF_N"/>
</dbReference>
<organism evidence="8 9">
    <name type="scientific">Faecalibaculum rodentium</name>
    <dbReference type="NCBI Taxonomy" id="1702221"/>
    <lineage>
        <taxon>Bacteria</taxon>
        <taxon>Bacillati</taxon>
        <taxon>Bacillota</taxon>
        <taxon>Erysipelotrichia</taxon>
        <taxon>Erysipelotrichales</taxon>
        <taxon>Erysipelotrichaceae</taxon>
        <taxon>Faecalibaculum</taxon>
    </lineage>
</organism>
<dbReference type="Gene3D" id="3.40.50.2000">
    <property type="entry name" value="Glycogen Phosphorylase B"/>
    <property type="match status" value="2"/>
</dbReference>
<dbReference type="Pfam" id="PF00534">
    <property type="entry name" value="Glycos_transf_1"/>
    <property type="match status" value="1"/>
</dbReference>
<evidence type="ECO:0000256" key="2">
    <source>
        <dbReference type="ARBA" id="ARBA00010488"/>
    </source>
</evidence>
<keyword evidence="6" id="KW-0472">Membrane</keyword>
<accession>A0A140DZ35</accession>
<evidence type="ECO:0000256" key="1">
    <source>
        <dbReference type="ARBA" id="ARBA00004202"/>
    </source>
</evidence>
<comment type="subcellular location">
    <subcellularLocation>
        <location evidence="1">Cell membrane</location>
        <topology evidence="1">Peripheral membrane protein</topology>
    </subcellularLocation>
</comment>
<comment type="similarity">
    <text evidence="2">Belongs to the CDP-glycerol glycerophosphotransferase family.</text>
</comment>
<dbReference type="OrthoDB" id="9815829at2"/>
<evidence type="ECO:0000259" key="7">
    <source>
        <dbReference type="Pfam" id="PF00534"/>
    </source>
</evidence>
<dbReference type="PATRIC" id="fig|1702221.3.peg.2706"/>
<dbReference type="InterPro" id="IPR001296">
    <property type="entry name" value="Glyco_trans_1"/>
</dbReference>
<dbReference type="PANTHER" id="PTHR37316">
    <property type="entry name" value="TEICHOIC ACID GLYCEROL-PHOSPHATE PRIMASE"/>
    <property type="match status" value="1"/>
</dbReference>
<name>A0A140DZ35_9FIRM</name>
<keyword evidence="3" id="KW-1003">Cell membrane</keyword>
<dbReference type="GO" id="GO:0047355">
    <property type="term" value="F:CDP-glycerol glycerophosphotransferase activity"/>
    <property type="evidence" value="ECO:0007669"/>
    <property type="project" value="InterPro"/>
</dbReference>
<evidence type="ECO:0000256" key="5">
    <source>
        <dbReference type="ARBA" id="ARBA00022944"/>
    </source>
</evidence>
<dbReference type="AlphaFoldDB" id="A0A140DZ35"/>
<dbReference type="EMBL" id="CP011391">
    <property type="protein sequence ID" value="AMK55912.1"/>
    <property type="molecule type" value="Genomic_DNA"/>
</dbReference>
<evidence type="ECO:0000313" key="9">
    <source>
        <dbReference type="Proteomes" id="UP000069771"/>
    </source>
</evidence>
<dbReference type="KEGG" id="fro:AALO17_27780"/>
<dbReference type="GO" id="GO:0019350">
    <property type="term" value="P:teichoic acid biosynthetic process"/>
    <property type="evidence" value="ECO:0007669"/>
    <property type="project" value="UniProtKB-KW"/>
</dbReference>
<protein>
    <recommendedName>
        <fullName evidence="7">Glycosyl transferase family 1 domain-containing protein</fullName>
    </recommendedName>
</protein>
<reference evidence="8 9" key="1">
    <citation type="journal article" date="2016" name="Gut Pathog.">
        <title>Whole genome sequencing of "Faecalibaculum rodentium" ALO17, isolated from C57BL/6J laboratory mouse feces.</title>
        <authorList>
            <person name="Lim S."/>
            <person name="Chang D.H."/>
            <person name="Ahn S."/>
            <person name="Kim B.C."/>
        </authorList>
    </citation>
    <scope>NUCLEOTIDE SEQUENCE [LARGE SCALE GENOMIC DNA]</scope>
    <source>
        <strain evidence="8 9">Alo17</strain>
    </source>
</reference>
<dbReference type="STRING" id="1702221.AALO17_27780"/>
<evidence type="ECO:0000256" key="3">
    <source>
        <dbReference type="ARBA" id="ARBA00022475"/>
    </source>
</evidence>
<dbReference type="GO" id="GO:0005886">
    <property type="term" value="C:plasma membrane"/>
    <property type="evidence" value="ECO:0007669"/>
    <property type="project" value="UniProtKB-SubCell"/>
</dbReference>
<sequence>MSSIKKTWKAIRRNFRSFRKNRAYRARFHFTRYYEKEPIDEKTIFFESYSANNFSGNVFYIYKAIADDPRLKEYRKVIACNRKNHAEVQSFLEFHGFTDFELVEVHSHEYCRAIATAKYLFNNSTLPVYFIKRPEQVFFNTWHGTPLKTLGRSIISAPNEIGNTQRNFFMADYLLYPNEFTFEHMREDYMLNELFPGKYALNGYPRNYVFYQTSQQEALRRKLELTDKQVIAYMPTWRGTVARRSVQEQLLAVRYFLMEIDKRLRDDQVFYVNLHNFLNAELEFDGYKHILPFPKEYETYEFLSIADCLVTDYSSVFFDFANTGRKIVLFAYDEDEYFATRGVYIPYEELPFPRADTVQKLIREINDPVTRPYPEFVKRFDPWDDQDTAAMIRDQIFFGSNELHLIDGTSYRNGKRNVLIFGGSLAQNGLTTSLRGLLNHLDTEKYNFFVMFFKQRVQKYNYVISDFPKGISYISIQGWKDITIMDAFCQLLYYRFNITSGFVMDHIDRMFQREAKRIFAGNQFSDVIHFTGYERNIAALFGQMKDTHSVIYVHNDMRKEKDTRSNYHIPSILRAYRDFDNIVAIRESMVPEIMDLVPGIPQDKIKVVHNVNNIERILENAALPLAFDENTESTHTVEEIREILDDASVFKFIDVARYSPEKGLKRLILAFEDFSRNHPDSALFVIGGHGGEHRELCEYCQEHALKNVVLIQSLSNPFPILAKCDCFILSSFYEGLPMSIMEALILDKPVVSTNITGPREFLEQGYGELVEDSQQGLYDGMVKAYDHELDLKPFEARAFNEQALQEFYQILK</sequence>
<feature type="domain" description="Glycosyl transferase family 1" evidence="7">
    <location>
        <begin position="649"/>
        <end position="775"/>
    </location>
</feature>